<proteinExistence type="predicted"/>
<organism evidence="3 4">
    <name type="scientific">Ceratopteris richardii</name>
    <name type="common">Triangle waterfern</name>
    <dbReference type="NCBI Taxonomy" id="49495"/>
    <lineage>
        <taxon>Eukaryota</taxon>
        <taxon>Viridiplantae</taxon>
        <taxon>Streptophyta</taxon>
        <taxon>Embryophyta</taxon>
        <taxon>Tracheophyta</taxon>
        <taxon>Polypodiopsida</taxon>
        <taxon>Polypodiidae</taxon>
        <taxon>Polypodiales</taxon>
        <taxon>Pteridineae</taxon>
        <taxon>Pteridaceae</taxon>
        <taxon>Parkerioideae</taxon>
        <taxon>Ceratopteris</taxon>
    </lineage>
</organism>
<feature type="domain" description="Heparan-alpha-glucosaminide N-acetyltransferase catalytic" evidence="2">
    <location>
        <begin position="72"/>
        <end position="195"/>
    </location>
</feature>
<evidence type="ECO:0000313" key="3">
    <source>
        <dbReference type="EMBL" id="KAH7351661.1"/>
    </source>
</evidence>
<name>A0A8T2SJL2_CERRI</name>
<comment type="caution">
    <text evidence="3">The sequence shown here is derived from an EMBL/GenBank/DDBJ whole genome shotgun (WGS) entry which is preliminary data.</text>
</comment>
<feature type="transmembrane region" description="Helical" evidence="1">
    <location>
        <begin position="398"/>
        <end position="422"/>
    </location>
</feature>
<feature type="transmembrane region" description="Helical" evidence="1">
    <location>
        <begin position="487"/>
        <end position="507"/>
    </location>
</feature>
<reference evidence="3" key="1">
    <citation type="submission" date="2021-08" db="EMBL/GenBank/DDBJ databases">
        <title>WGS assembly of Ceratopteris richardii.</title>
        <authorList>
            <person name="Marchant D.B."/>
            <person name="Chen G."/>
            <person name="Jenkins J."/>
            <person name="Shu S."/>
            <person name="Leebens-Mack J."/>
            <person name="Grimwood J."/>
            <person name="Schmutz J."/>
            <person name="Soltis P."/>
            <person name="Soltis D."/>
            <person name="Chen Z.-H."/>
        </authorList>
    </citation>
    <scope>NUCLEOTIDE SEQUENCE</scope>
    <source>
        <strain evidence="3">Whitten #5841</strain>
        <tissue evidence="3">Leaf</tissue>
    </source>
</reference>
<dbReference type="EMBL" id="CM035424">
    <property type="protein sequence ID" value="KAH7351661.1"/>
    <property type="molecule type" value="Genomic_DNA"/>
</dbReference>
<dbReference type="InterPro" id="IPR012429">
    <property type="entry name" value="HGSNAT_cat"/>
</dbReference>
<evidence type="ECO:0000256" key="1">
    <source>
        <dbReference type="SAM" id="Phobius"/>
    </source>
</evidence>
<dbReference type="OrthoDB" id="2149840at2759"/>
<dbReference type="Proteomes" id="UP000825935">
    <property type="component" value="Chromosome 19"/>
</dbReference>
<dbReference type="PANTHER" id="PTHR31061:SF24">
    <property type="entry name" value="LD22376P"/>
    <property type="match status" value="1"/>
</dbReference>
<dbReference type="AlphaFoldDB" id="A0A8T2SJL2"/>
<keyword evidence="4" id="KW-1185">Reference proteome</keyword>
<evidence type="ECO:0000259" key="2">
    <source>
        <dbReference type="Pfam" id="PF07786"/>
    </source>
</evidence>
<feature type="transmembrane region" description="Helical" evidence="1">
    <location>
        <begin position="373"/>
        <end position="392"/>
    </location>
</feature>
<feature type="transmembrane region" description="Helical" evidence="1">
    <location>
        <begin position="340"/>
        <end position="361"/>
    </location>
</feature>
<feature type="transmembrane region" description="Helical" evidence="1">
    <location>
        <begin position="143"/>
        <end position="162"/>
    </location>
</feature>
<dbReference type="PANTHER" id="PTHR31061">
    <property type="entry name" value="LD22376P"/>
    <property type="match status" value="1"/>
</dbReference>
<gene>
    <name evidence="3" type="ORF">KP509_19G008600</name>
</gene>
<evidence type="ECO:0000313" key="4">
    <source>
        <dbReference type="Proteomes" id="UP000825935"/>
    </source>
</evidence>
<feature type="transmembrane region" description="Helical" evidence="1">
    <location>
        <begin position="182"/>
        <end position="200"/>
    </location>
</feature>
<accession>A0A8T2SJL2</accession>
<feature type="transmembrane region" description="Helical" evidence="1">
    <location>
        <begin position="442"/>
        <end position="461"/>
    </location>
</feature>
<protein>
    <recommendedName>
        <fullName evidence="2">Heparan-alpha-glucosaminide N-acetyltransferase catalytic domain-containing protein</fullName>
    </recommendedName>
</protein>
<keyword evidence="1" id="KW-1133">Transmembrane helix</keyword>
<sequence>MDERGNCSPIQQICDHDEEVFSIENGHAQEIPYLFPLVREGEESCTCDCKQSLNKNEEKIAKYSVESLPRRRLASLDVFRGLTIAAMILVDDAGGSWPSINHSPWHGVTFADFVMPFFLFIVGMSLVLSFKNINDKFDAFEKASLRALKLFALGVFLQGGYFHGSNDLSFGVDMKHLRIMGILQRISIAYFLVSCCEIFAKRSQISRREFPCFKVDAIKLITMYPWHWVFGLAVSSVYLGLLFGLIVPDWYFETDISKNLISNMGSNVRTVKINCDMRGDLGPACNAVGYLDRIILGINHLYRNPVYRRTQECSINSPDYGPPPPNAPAWCFAPFDPEGVLSSFMASVSCLIGAHYGHALLHFKNDKRRLYEWVAFGMFLNALGLFIKWLGMPLNKPLYTISYVCVTGGTAGLLFSALYTVVDVLKYRKPFILLEWMGMNALLIFVLAAVEVFPALVRGFYWSSPQKNLVSLVEVGVFQHFIQARKWARMAYVLFEIFFWCLIAGVLKRWGIFWKL</sequence>
<dbReference type="OMA" id="MANEDVE"/>
<keyword evidence="1" id="KW-0472">Membrane</keyword>
<dbReference type="Pfam" id="PF07786">
    <property type="entry name" value="HGSNAT_cat"/>
    <property type="match status" value="1"/>
</dbReference>
<keyword evidence="1" id="KW-0812">Transmembrane</keyword>
<feature type="transmembrane region" description="Helical" evidence="1">
    <location>
        <begin position="228"/>
        <end position="247"/>
    </location>
</feature>
<feature type="transmembrane region" description="Helical" evidence="1">
    <location>
        <begin position="110"/>
        <end position="131"/>
    </location>
</feature>